<dbReference type="SUPFAM" id="SSF56235">
    <property type="entry name" value="N-terminal nucleophile aminohydrolases (Ntn hydrolases)"/>
    <property type="match status" value="1"/>
</dbReference>
<evidence type="ECO:0000313" key="2">
    <source>
        <dbReference type="Proteomes" id="UP001153069"/>
    </source>
</evidence>
<protein>
    <submittedName>
        <fullName evidence="1">Glutathione hydrolase-like YwrD proenzyme</fullName>
    </submittedName>
</protein>
<dbReference type="PANTHER" id="PTHR43881">
    <property type="entry name" value="GAMMA-GLUTAMYLTRANSPEPTIDASE (AFU_ORTHOLOGUE AFUA_4G13580)"/>
    <property type="match status" value="1"/>
</dbReference>
<name>A0A9N8HAT3_9STRA</name>
<dbReference type="EMBL" id="CAICTM010000331">
    <property type="protein sequence ID" value="CAB9508073.1"/>
    <property type="molecule type" value="Genomic_DNA"/>
</dbReference>
<reference evidence="1" key="1">
    <citation type="submission" date="2020-06" db="EMBL/GenBank/DDBJ databases">
        <authorList>
            <consortium name="Plant Systems Biology data submission"/>
        </authorList>
    </citation>
    <scope>NUCLEOTIDE SEQUENCE</scope>
    <source>
        <strain evidence="1">D6</strain>
    </source>
</reference>
<dbReference type="GO" id="GO:0016787">
    <property type="term" value="F:hydrolase activity"/>
    <property type="evidence" value="ECO:0007669"/>
    <property type="project" value="UniProtKB-KW"/>
</dbReference>
<accession>A0A9N8HAT3</accession>
<proteinExistence type="predicted"/>
<sequence length="575" mass="61406">MGDWFAAAQKADAGPVVDEIPFLSRRSPVLCRNGCVASSQPLASSIGLDLLRKGANAAEAAIAVAAALSVVEPCSTGLGGDMFCLYYNSKERSVSAINGSGCSPSQLTMEVAKADCDDGKGAIDAVKFQASPHAVTVPGAARGYEDVWKRHGSGKFTLAELLEPAAVLAEEGFPVSPVTAYHWKSGMHLIKRWLDDGEVVPLLAENGPNPGDIIVNKDMARVLRDLGAKGATEGFYEGETGKAIAAAVQKHGGKLSIDDLKSHTSTFPEPVSTEYRGVRLWEVPPNGQGVAALVALTGLRHLEENNLCPELSPATVGKTADAYHALIEMSRLGFEDARAQVACPYHTKVPNEWFVDQDRIGKRAKELFNPQRAMAKGVPSPSSCTVSFQVADKDGNAISFVNSNFMGFGSGIVPRGCGFSLQNRGFGFTLDDIEHPNCLAAGKRPYHTIIPAMLTYADTNELHSTISNMGGNMQPQGHLQLTIDMVAGGMDPQQAIDNPRFCITDGTRDGKIFMEGGLDETILKELTEKGHDLKVNVVGHDRAVFGRAQIIKRDRKTGVYWAGSDGRADGCAMGY</sequence>
<keyword evidence="1" id="KW-0378">Hydrolase</keyword>
<dbReference type="PANTHER" id="PTHR43881:SF1">
    <property type="entry name" value="GAMMA-GLUTAMYLTRANSPEPTIDASE (AFU_ORTHOLOGUE AFUA_4G13580)"/>
    <property type="match status" value="1"/>
</dbReference>
<dbReference type="Gene3D" id="1.10.246.230">
    <property type="match status" value="1"/>
</dbReference>
<comment type="caution">
    <text evidence="1">The sequence shown here is derived from an EMBL/GenBank/DDBJ whole genome shotgun (WGS) entry which is preliminary data.</text>
</comment>
<organism evidence="1 2">
    <name type="scientific">Seminavis robusta</name>
    <dbReference type="NCBI Taxonomy" id="568900"/>
    <lineage>
        <taxon>Eukaryota</taxon>
        <taxon>Sar</taxon>
        <taxon>Stramenopiles</taxon>
        <taxon>Ochrophyta</taxon>
        <taxon>Bacillariophyta</taxon>
        <taxon>Bacillariophyceae</taxon>
        <taxon>Bacillariophycidae</taxon>
        <taxon>Naviculales</taxon>
        <taxon>Naviculaceae</taxon>
        <taxon>Seminavis</taxon>
    </lineage>
</organism>
<evidence type="ECO:0000313" key="1">
    <source>
        <dbReference type="EMBL" id="CAB9508073.1"/>
    </source>
</evidence>
<keyword evidence="2" id="KW-1185">Reference proteome</keyword>
<gene>
    <name evidence="1" type="ORF">SEMRO_332_G119380.1</name>
</gene>
<dbReference type="InterPro" id="IPR029055">
    <property type="entry name" value="Ntn_hydrolases_N"/>
</dbReference>
<dbReference type="PRINTS" id="PR01210">
    <property type="entry name" value="GGTRANSPTASE"/>
</dbReference>
<dbReference type="Gene3D" id="3.60.20.40">
    <property type="match status" value="1"/>
</dbReference>
<dbReference type="AlphaFoldDB" id="A0A9N8HAT3"/>
<dbReference type="OrthoDB" id="2015213at2759"/>
<dbReference type="InterPro" id="IPR052896">
    <property type="entry name" value="GGT-like_enzyme"/>
</dbReference>
<dbReference type="Proteomes" id="UP001153069">
    <property type="component" value="Unassembled WGS sequence"/>
</dbReference>
<dbReference type="Pfam" id="PF01019">
    <property type="entry name" value="G_glu_transpept"/>
    <property type="match status" value="1"/>
</dbReference>
<dbReference type="InterPro" id="IPR043137">
    <property type="entry name" value="GGT_ssub_C"/>
</dbReference>